<sequence>MVGDRVRPPILCTTEGETPRAFLGSLYMSWRECSADPWTPTSQLGSKHIHVIHQDRQEMALSPTTINEILSFPAEII</sequence>
<dbReference type="EMBL" id="WNYA01021728">
    <property type="protein sequence ID" value="KAG8538376.1"/>
    <property type="molecule type" value="Genomic_DNA"/>
</dbReference>
<dbReference type="AlphaFoldDB" id="A0AAV6YP02"/>
<protein>
    <submittedName>
        <fullName evidence="1">Uncharacterized protein</fullName>
    </submittedName>
</protein>
<evidence type="ECO:0000313" key="1">
    <source>
        <dbReference type="EMBL" id="KAG8538376.1"/>
    </source>
</evidence>
<evidence type="ECO:0000313" key="2">
    <source>
        <dbReference type="Proteomes" id="UP000824782"/>
    </source>
</evidence>
<dbReference type="Proteomes" id="UP000824782">
    <property type="component" value="Unassembled WGS sequence"/>
</dbReference>
<name>A0AAV6YP02_ENGPU</name>
<accession>A0AAV6YP02</accession>
<organism evidence="1 2">
    <name type="scientific">Engystomops pustulosus</name>
    <name type="common">Tungara frog</name>
    <name type="synonym">Physalaemus pustulosus</name>
    <dbReference type="NCBI Taxonomy" id="76066"/>
    <lineage>
        <taxon>Eukaryota</taxon>
        <taxon>Metazoa</taxon>
        <taxon>Chordata</taxon>
        <taxon>Craniata</taxon>
        <taxon>Vertebrata</taxon>
        <taxon>Euteleostomi</taxon>
        <taxon>Amphibia</taxon>
        <taxon>Batrachia</taxon>
        <taxon>Anura</taxon>
        <taxon>Neobatrachia</taxon>
        <taxon>Hyloidea</taxon>
        <taxon>Leptodactylidae</taxon>
        <taxon>Leiuperinae</taxon>
        <taxon>Engystomops</taxon>
    </lineage>
</organism>
<gene>
    <name evidence="1" type="ORF">GDO81_022760</name>
</gene>
<comment type="caution">
    <text evidence="1">The sequence shown here is derived from an EMBL/GenBank/DDBJ whole genome shotgun (WGS) entry which is preliminary data.</text>
</comment>
<proteinExistence type="predicted"/>
<reference evidence="1" key="1">
    <citation type="thesis" date="2020" institute="ProQuest LLC" country="789 East Eisenhower Parkway, Ann Arbor, MI, USA">
        <title>Comparative Genomics and Chromosome Evolution.</title>
        <authorList>
            <person name="Mudd A.B."/>
        </authorList>
    </citation>
    <scope>NUCLEOTIDE SEQUENCE</scope>
    <source>
        <strain evidence="1">237g6f4</strain>
        <tissue evidence="1">Blood</tissue>
    </source>
</reference>
<keyword evidence="2" id="KW-1185">Reference proteome</keyword>